<reference evidence="3 4" key="1">
    <citation type="submission" date="2019-04" db="EMBL/GenBank/DDBJ databases">
        <title>Friends and foes A comparative genomics studyof 23 Aspergillus species from section Flavi.</title>
        <authorList>
            <consortium name="DOE Joint Genome Institute"/>
            <person name="Kjaerbolling I."/>
            <person name="Vesth T."/>
            <person name="Frisvad J.C."/>
            <person name="Nybo J.L."/>
            <person name="Theobald S."/>
            <person name="Kildgaard S."/>
            <person name="Isbrandt T."/>
            <person name="Kuo A."/>
            <person name="Sato A."/>
            <person name="Lyhne E.K."/>
            <person name="Kogle M.E."/>
            <person name="Wiebenga A."/>
            <person name="Kun R.S."/>
            <person name="Lubbers R.J."/>
            <person name="Makela M.R."/>
            <person name="Barry K."/>
            <person name="Chovatia M."/>
            <person name="Clum A."/>
            <person name="Daum C."/>
            <person name="Haridas S."/>
            <person name="He G."/>
            <person name="LaButti K."/>
            <person name="Lipzen A."/>
            <person name="Mondo S."/>
            <person name="Riley R."/>
            <person name="Salamov A."/>
            <person name="Simmons B.A."/>
            <person name="Magnuson J.K."/>
            <person name="Henrissat B."/>
            <person name="Mortensen U.H."/>
            <person name="Larsen T.O."/>
            <person name="Devries R.P."/>
            <person name="Grigoriev I.V."/>
            <person name="Machida M."/>
            <person name="Baker S.E."/>
            <person name="Andersen M.R."/>
        </authorList>
    </citation>
    <scope>NUCLEOTIDE SEQUENCE [LARGE SCALE GENOMIC DNA]</scope>
    <source>
        <strain evidence="3 4">IBT 29228</strain>
    </source>
</reference>
<evidence type="ECO:0000256" key="2">
    <source>
        <dbReference type="SAM" id="Phobius"/>
    </source>
</evidence>
<feature type="region of interest" description="Disordered" evidence="1">
    <location>
        <begin position="91"/>
        <end position="110"/>
    </location>
</feature>
<dbReference type="OrthoDB" id="4504221at2759"/>
<protein>
    <submittedName>
        <fullName evidence="3">Uncharacterized protein</fullName>
    </submittedName>
</protein>
<keyword evidence="2" id="KW-0472">Membrane</keyword>
<keyword evidence="4" id="KW-1185">Reference proteome</keyword>
<dbReference type="Proteomes" id="UP000326198">
    <property type="component" value="Unassembled WGS sequence"/>
</dbReference>
<feature type="compositionally biased region" description="Low complexity" evidence="1">
    <location>
        <begin position="91"/>
        <end position="108"/>
    </location>
</feature>
<dbReference type="EMBL" id="ML736200">
    <property type="protein sequence ID" value="KAE8379015.1"/>
    <property type="molecule type" value="Genomic_DNA"/>
</dbReference>
<evidence type="ECO:0000313" key="4">
    <source>
        <dbReference type="Proteomes" id="UP000326198"/>
    </source>
</evidence>
<evidence type="ECO:0000256" key="1">
    <source>
        <dbReference type="SAM" id="MobiDB-lite"/>
    </source>
</evidence>
<feature type="region of interest" description="Disordered" evidence="1">
    <location>
        <begin position="179"/>
        <end position="216"/>
    </location>
</feature>
<keyword evidence="2" id="KW-0812">Transmembrane</keyword>
<evidence type="ECO:0000313" key="3">
    <source>
        <dbReference type="EMBL" id="KAE8379015.1"/>
    </source>
</evidence>
<accession>A0A5N7BB68</accession>
<gene>
    <name evidence="3" type="ORF">BDV26DRAFT_260420</name>
</gene>
<proteinExistence type="predicted"/>
<organism evidence="3 4">
    <name type="scientific">Aspergillus bertholletiae</name>
    <dbReference type="NCBI Taxonomy" id="1226010"/>
    <lineage>
        <taxon>Eukaryota</taxon>
        <taxon>Fungi</taxon>
        <taxon>Dikarya</taxon>
        <taxon>Ascomycota</taxon>
        <taxon>Pezizomycotina</taxon>
        <taxon>Eurotiomycetes</taxon>
        <taxon>Eurotiomycetidae</taxon>
        <taxon>Eurotiales</taxon>
        <taxon>Aspergillaceae</taxon>
        <taxon>Aspergillus</taxon>
        <taxon>Aspergillus subgen. Circumdati</taxon>
    </lineage>
</organism>
<feature type="transmembrane region" description="Helical" evidence="2">
    <location>
        <begin position="126"/>
        <end position="148"/>
    </location>
</feature>
<name>A0A5N7BB68_9EURO</name>
<dbReference type="AlphaFoldDB" id="A0A5N7BB68"/>
<feature type="compositionally biased region" description="Polar residues" evidence="1">
    <location>
        <begin position="179"/>
        <end position="189"/>
    </location>
</feature>
<keyword evidence="2" id="KW-1133">Transmembrane helix</keyword>
<sequence length="216" mass="22663">MPQFNQKDCDSGFYCGHAGRDRRQTCRSVYISGSFPAVQCKSGSSDDFTYQKVPATVTAVTSKSVTMTHTITAYTINAPMIQINHMATDLPTSTQSSTASPSPSDSTSGINISASISGHLSPGEKAGIIVAACLAAIALFGLIVWLLFRCGVWGSKTASAKSEPDSGQVPPVRVTNNAMSQEQPVNTPKSELPGHHVISELDGSQVSGQGDTVRLG</sequence>